<evidence type="ECO:0000256" key="3">
    <source>
        <dbReference type="SAM" id="MobiDB-lite"/>
    </source>
</evidence>
<evidence type="ECO:0000256" key="2">
    <source>
        <dbReference type="PROSITE-ProRule" id="PRU00192"/>
    </source>
</evidence>
<dbReference type="InterPro" id="IPR001452">
    <property type="entry name" value="SH3_domain"/>
</dbReference>
<evidence type="ECO:0000256" key="1">
    <source>
        <dbReference type="ARBA" id="ARBA00022443"/>
    </source>
</evidence>
<dbReference type="InterPro" id="IPR018556">
    <property type="entry name" value="SPIN90/Ldb17_LRD"/>
</dbReference>
<evidence type="ECO:0000259" key="4">
    <source>
        <dbReference type="PROSITE" id="PS50002"/>
    </source>
</evidence>
<name>A0ABN7T8M6_OIKDI</name>
<dbReference type="Proteomes" id="UP001158576">
    <property type="component" value="Chromosome 2"/>
</dbReference>
<organism evidence="5 6">
    <name type="scientific">Oikopleura dioica</name>
    <name type="common">Tunicate</name>
    <dbReference type="NCBI Taxonomy" id="34765"/>
    <lineage>
        <taxon>Eukaryota</taxon>
        <taxon>Metazoa</taxon>
        <taxon>Chordata</taxon>
        <taxon>Tunicata</taxon>
        <taxon>Appendicularia</taxon>
        <taxon>Copelata</taxon>
        <taxon>Oikopleuridae</taxon>
        <taxon>Oikopleura</taxon>
    </lineage>
</organism>
<keyword evidence="6" id="KW-1185">Reference proteome</keyword>
<evidence type="ECO:0000313" key="5">
    <source>
        <dbReference type="EMBL" id="CAG5111722.1"/>
    </source>
</evidence>
<dbReference type="SUPFAM" id="SSF48371">
    <property type="entry name" value="ARM repeat"/>
    <property type="match status" value="1"/>
</dbReference>
<sequence>MSSNTKTVGAIHRATYKYNGTESNTINLEPGRVYCIIETTTSDWWLAANEKGQVGYVPGSYLPEHLGRNATFTKRFLEKAIAVLFHEMANRPTAENRALMTKLKNLREAVENWDLNSSMSDTDAQEVESQLCAKPKRSQTLPVKKNKAPPPPMRTESSQSSASSAISVIRQTVGPNGLQAPKKEKAPAPPVYSDGDTSNVTQSEVSSIDDTSDNSTDVEQERQLRQQSYVSIQSQPDVSAALDNVSVPENFGTSLVRLVKSESGLSSEKSRKLLRSVLCHLGENVPELDRLMDKIMTEFLADVKFARDQDDEKELVEIFEQLEHLKDDMQQITNPIQDDFDKIRNLCSYCVKKLQNTHPDTILAVIETDNFGPLMTLVNYYSIEPRWEIRMSVLSILHCLLGISENIARQLTPTVFPVELARDIRDHVQKPKSQEYLLLLFEAFSLLLSAVEPLTVHTLEHLTEDWAYSVLNFIENNSVKKLEKTNSSLLKLFLAFNLHFSLPEHNPVLAALSKNPSWTNFSELLMLVMNRGHDPLLNSEYEEITSFQRSQIEKHSVLKILTDIFSSKQTADLFYTTDLNILIEIILRNLLDLTPDDPKRTDFLLILKSMIKNSCWQENKHKSSQIKSTLNVFATEEILDSNSVSSKNMKISKAILEEFNHFFN</sequence>
<dbReference type="PROSITE" id="PS50002">
    <property type="entry name" value="SH3"/>
    <property type="match status" value="1"/>
</dbReference>
<dbReference type="InterPro" id="IPR030125">
    <property type="entry name" value="SPIN90/Ldb17"/>
</dbReference>
<dbReference type="InterPro" id="IPR036028">
    <property type="entry name" value="SH3-like_dom_sf"/>
</dbReference>
<dbReference type="PANTHER" id="PTHR13357:SF1">
    <property type="entry name" value="NCK-INTERACTING PROTEIN WITH SH3 DOMAIN"/>
    <property type="match status" value="1"/>
</dbReference>
<reference evidence="5 6" key="1">
    <citation type="submission" date="2021-04" db="EMBL/GenBank/DDBJ databases">
        <authorList>
            <person name="Bliznina A."/>
        </authorList>
    </citation>
    <scope>NUCLEOTIDE SEQUENCE [LARGE SCALE GENOMIC DNA]</scope>
</reference>
<dbReference type="Pfam" id="PF09431">
    <property type="entry name" value="SPIN90_LRD"/>
    <property type="match status" value="1"/>
</dbReference>
<keyword evidence="1 2" id="KW-0728">SH3 domain</keyword>
<dbReference type="Gene3D" id="2.30.30.40">
    <property type="entry name" value="SH3 Domains"/>
    <property type="match status" value="1"/>
</dbReference>
<accession>A0ABN7T8M6</accession>
<evidence type="ECO:0000313" key="6">
    <source>
        <dbReference type="Proteomes" id="UP001158576"/>
    </source>
</evidence>
<protein>
    <submittedName>
        <fullName evidence="5">Oidioi.mRNA.OKI2018_I69.chr2.g5998.t1.cds</fullName>
    </submittedName>
</protein>
<proteinExistence type="predicted"/>
<dbReference type="EMBL" id="OU015567">
    <property type="protein sequence ID" value="CAG5111722.1"/>
    <property type="molecule type" value="Genomic_DNA"/>
</dbReference>
<gene>
    <name evidence="5" type="ORF">OKIOD_LOCUS14763</name>
</gene>
<feature type="compositionally biased region" description="Polar residues" evidence="3">
    <location>
        <begin position="195"/>
        <end position="205"/>
    </location>
</feature>
<dbReference type="SMART" id="SM00326">
    <property type="entry name" value="SH3"/>
    <property type="match status" value="1"/>
</dbReference>
<feature type="compositionally biased region" description="Low complexity" evidence="3">
    <location>
        <begin position="157"/>
        <end position="167"/>
    </location>
</feature>
<dbReference type="PANTHER" id="PTHR13357">
    <property type="entry name" value="SH3 ADAPTER PROTEIN SPIN90 NCK INTERACTING PROTEIN WITH SH3 DOMAIN"/>
    <property type="match status" value="1"/>
</dbReference>
<feature type="domain" description="SH3" evidence="4">
    <location>
        <begin position="7"/>
        <end position="67"/>
    </location>
</feature>
<dbReference type="Pfam" id="PF00018">
    <property type="entry name" value="SH3_1"/>
    <property type="match status" value="1"/>
</dbReference>
<feature type="region of interest" description="Disordered" evidence="3">
    <location>
        <begin position="117"/>
        <end position="224"/>
    </location>
</feature>
<dbReference type="InterPro" id="IPR016024">
    <property type="entry name" value="ARM-type_fold"/>
</dbReference>
<dbReference type="SUPFAM" id="SSF50044">
    <property type="entry name" value="SH3-domain"/>
    <property type="match status" value="1"/>
</dbReference>